<organism evidence="1">
    <name type="scientific">Arundo donax</name>
    <name type="common">Giant reed</name>
    <name type="synonym">Donax arundinaceus</name>
    <dbReference type="NCBI Taxonomy" id="35708"/>
    <lineage>
        <taxon>Eukaryota</taxon>
        <taxon>Viridiplantae</taxon>
        <taxon>Streptophyta</taxon>
        <taxon>Embryophyta</taxon>
        <taxon>Tracheophyta</taxon>
        <taxon>Spermatophyta</taxon>
        <taxon>Magnoliopsida</taxon>
        <taxon>Liliopsida</taxon>
        <taxon>Poales</taxon>
        <taxon>Poaceae</taxon>
        <taxon>PACMAD clade</taxon>
        <taxon>Arundinoideae</taxon>
        <taxon>Arundineae</taxon>
        <taxon>Arundo</taxon>
    </lineage>
</organism>
<evidence type="ECO:0000313" key="1">
    <source>
        <dbReference type="EMBL" id="JAD61860.1"/>
    </source>
</evidence>
<name>A0A0A9BKV7_ARUDO</name>
<protein>
    <submittedName>
        <fullName evidence="1">Uncharacterized protein</fullName>
    </submittedName>
</protein>
<reference evidence="1" key="2">
    <citation type="journal article" date="2015" name="Data Brief">
        <title>Shoot transcriptome of the giant reed, Arundo donax.</title>
        <authorList>
            <person name="Barrero R.A."/>
            <person name="Guerrero F.D."/>
            <person name="Moolhuijzen P."/>
            <person name="Goolsby J.A."/>
            <person name="Tidwell J."/>
            <person name="Bellgard S.E."/>
            <person name="Bellgard M.I."/>
        </authorList>
    </citation>
    <scope>NUCLEOTIDE SEQUENCE</scope>
    <source>
        <tissue evidence="1">Shoot tissue taken approximately 20 cm above the soil surface</tissue>
    </source>
</reference>
<accession>A0A0A9BKV7</accession>
<dbReference type="EMBL" id="GBRH01236035">
    <property type="protein sequence ID" value="JAD61860.1"/>
    <property type="molecule type" value="Transcribed_RNA"/>
</dbReference>
<dbReference type="AlphaFoldDB" id="A0A0A9BKV7"/>
<reference evidence="1" key="1">
    <citation type="submission" date="2014-09" db="EMBL/GenBank/DDBJ databases">
        <authorList>
            <person name="Magalhaes I.L.F."/>
            <person name="Oliveira U."/>
            <person name="Santos F.R."/>
            <person name="Vidigal T.H.D.A."/>
            <person name="Brescovit A.D."/>
            <person name="Santos A.J."/>
        </authorList>
    </citation>
    <scope>NUCLEOTIDE SEQUENCE</scope>
    <source>
        <tissue evidence="1">Shoot tissue taken approximately 20 cm above the soil surface</tissue>
    </source>
</reference>
<sequence>MEFKESTRKAVSSCLSKGHKSFFSRINSYIVFLN</sequence>
<proteinExistence type="predicted"/>